<reference evidence="2" key="1">
    <citation type="submission" date="2020-11" db="EMBL/GenBank/DDBJ databases">
        <title>Whole-genome analyses of Nonomuraea sp. K274.</title>
        <authorList>
            <person name="Veyisoglu A."/>
        </authorList>
    </citation>
    <scope>NUCLEOTIDE SEQUENCE</scope>
    <source>
        <strain evidence="2">K274</strain>
    </source>
</reference>
<organism evidence="2 3">
    <name type="scientific">Nonomuraea cypriaca</name>
    <dbReference type="NCBI Taxonomy" id="1187855"/>
    <lineage>
        <taxon>Bacteria</taxon>
        <taxon>Bacillati</taxon>
        <taxon>Actinomycetota</taxon>
        <taxon>Actinomycetes</taxon>
        <taxon>Streptosporangiales</taxon>
        <taxon>Streptosporangiaceae</taxon>
        <taxon>Nonomuraea</taxon>
    </lineage>
</organism>
<name>A0A931F516_9ACTN</name>
<dbReference type="RefSeq" id="WP_195900497.1">
    <property type="nucleotide sequence ID" value="NZ_JADOGI010000168.1"/>
</dbReference>
<evidence type="ECO:0000313" key="3">
    <source>
        <dbReference type="Proteomes" id="UP000605361"/>
    </source>
</evidence>
<gene>
    <name evidence="2" type="ORF">ITP53_39030</name>
</gene>
<accession>A0A931F516</accession>
<dbReference type="Proteomes" id="UP000605361">
    <property type="component" value="Unassembled WGS sequence"/>
</dbReference>
<evidence type="ECO:0000313" key="2">
    <source>
        <dbReference type="EMBL" id="MBF8191588.1"/>
    </source>
</evidence>
<keyword evidence="3" id="KW-1185">Reference proteome</keyword>
<sequence>MAIPQAAAANIAPGYTAEVMRRKAPWLTGLGLAVLAALLFWLSTASPDAQAALGAGMLTAGGFSAVWWVSRLLITSADYLTVSKRQARFIRHAFWKAIRQKSKFDAAWLKPKYRTSENILLIGQPQNLQFLAGFMRHLNAGITSNIEAGRPSAAVPFFEEMVTLYVEFARKSNGRVGGSNGPVQILLSASKEIVLAGHSKGNEFDRTAQHCVTKILALATASSTEIEFSASRTLVTQALADYIELTWKNDKSLIPATAASALGEAVKAFISARAYEDAIRTMESMKDLTLKAVVDDRRHISLSCVEGAIGTLPVILATDDRAARDGLLAAYVEILDLMRKIRPALRFHFNEPTSIVFPGIALGQKGLQHVLWDVKRTEEAMSSAERLLLPWIGRALQEFSVAEDEDTARKCVEDSLALLLCVALWFSSSNVSPPRAQKVADTAVSWMISGEHAASHRRIILTPDIAELLWSCLLAAAYGARKPEILRAAAGHIKSLIESEPSEGEFGTYIIDFIKGVYVGSGATAADADKYMKLRPQPYGPRYDGIHLDGFGNAPSMNRNATVNPPQLIDTINAWAITEFPGFISGDVTQEPSSPPSAKGDH</sequence>
<dbReference type="EMBL" id="JADOGI010000168">
    <property type="protein sequence ID" value="MBF8191588.1"/>
    <property type="molecule type" value="Genomic_DNA"/>
</dbReference>
<evidence type="ECO:0000256" key="1">
    <source>
        <dbReference type="SAM" id="Phobius"/>
    </source>
</evidence>
<dbReference type="AlphaFoldDB" id="A0A931F516"/>
<proteinExistence type="predicted"/>
<feature type="transmembrane region" description="Helical" evidence="1">
    <location>
        <begin position="24"/>
        <end position="43"/>
    </location>
</feature>
<protein>
    <submittedName>
        <fullName evidence="2">Uncharacterized protein</fullName>
    </submittedName>
</protein>
<keyword evidence="1" id="KW-1133">Transmembrane helix</keyword>
<keyword evidence="1" id="KW-0472">Membrane</keyword>
<comment type="caution">
    <text evidence="2">The sequence shown here is derived from an EMBL/GenBank/DDBJ whole genome shotgun (WGS) entry which is preliminary data.</text>
</comment>
<keyword evidence="1" id="KW-0812">Transmembrane</keyword>